<dbReference type="Proteomes" id="UP000814140">
    <property type="component" value="Unassembled WGS sequence"/>
</dbReference>
<protein>
    <submittedName>
        <fullName evidence="1">Arabinogalactan endo-1,4-beta-galactosidase</fullName>
    </submittedName>
</protein>
<gene>
    <name evidence="1" type="ORF">BV25DRAFT_1809810</name>
</gene>
<dbReference type="EMBL" id="MU277230">
    <property type="protein sequence ID" value="KAI0058972.1"/>
    <property type="molecule type" value="Genomic_DNA"/>
</dbReference>
<evidence type="ECO:0000313" key="1">
    <source>
        <dbReference type="EMBL" id="KAI0058972.1"/>
    </source>
</evidence>
<accession>A0ACB8SRY0</accession>
<reference evidence="1" key="2">
    <citation type="journal article" date="2022" name="New Phytol.">
        <title>Evolutionary transition to the ectomycorrhizal habit in the genomes of a hyperdiverse lineage of mushroom-forming fungi.</title>
        <authorList>
            <person name="Looney B."/>
            <person name="Miyauchi S."/>
            <person name="Morin E."/>
            <person name="Drula E."/>
            <person name="Courty P.E."/>
            <person name="Kohler A."/>
            <person name="Kuo A."/>
            <person name="LaButti K."/>
            <person name="Pangilinan J."/>
            <person name="Lipzen A."/>
            <person name="Riley R."/>
            <person name="Andreopoulos W."/>
            <person name="He G."/>
            <person name="Johnson J."/>
            <person name="Nolan M."/>
            <person name="Tritt A."/>
            <person name="Barry K.W."/>
            <person name="Grigoriev I.V."/>
            <person name="Nagy L.G."/>
            <person name="Hibbett D."/>
            <person name="Henrissat B."/>
            <person name="Matheny P.B."/>
            <person name="Labbe J."/>
            <person name="Martin F.M."/>
        </authorList>
    </citation>
    <scope>NUCLEOTIDE SEQUENCE</scope>
    <source>
        <strain evidence="1">HHB10654</strain>
    </source>
</reference>
<comment type="caution">
    <text evidence="1">The sequence shown here is derived from an EMBL/GenBank/DDBJ whole genome shotgun (WGS) entry which is preliminary data.</text>
</comment>
<reference evidence="1" key="1">
    <citation type="submission" date="2021-03" db="EMBL/GenBank/DDBJ databases">
        <authorList>
            <consortium name="DOE Joint Genome Institute"/>
            <person name="Ahrendt S."/>
            <person name="Looney B.P."/>
            <person name="Miyauchi S."/>
            <person name="Morin E."/>
            <person name="Drula E."/>
            <person name="Courty P.E."/>
            <person name="Chicoki N."/>
            <person name="Fauchery L."/>
            <person name="Kohler A."/>
            <person name="Kuo A."/>
            <person name="Labutti K."/>
            <person name="Pangilinan J."/>
            <person name="Lipzen A."/>
            <person name="Riley R."/>
            <person name="Andreopoulos W."/>
            <person name="He G."/>
            <person name="Johnson J."/>
            <person name="Barry K.W."/>
            <person name="Grigoriev I.V."/>
            <person name="Nagy L."/>
            <person name="Hibbett D."/>
            <person name="Henrissat B."/>
            <person name="Matheny P.B."/>
            <person name="Labbe J."/>
            <person name="Martin F."/>
        </authorList>
    </citation>
    <scope>NUCLEOTIDE SEQUENCE</scope>
    <source>
        <strain evidence="1">HHB10654</strain>
    </source>
</reference>
<organism evidence="1 2">
    <name type="scientific">Artomyces pyxidatus</name>
    <dbReference type="NCBI Taxonomy" id="48021"/>
    <lineage>
        <taxon>Eukaryota</taxon>
        <taxon>Fungi</taxon>
        <taxon>Dikarya</taxon>
        <taxon>Basidiomycota</taxon>
        <taxon>Agaricomycotina</taxon>
        <taxon>Agaricomycetes</taxon>
        <taxon>Russulales</taxon>
        <taxon>Auriscalpiaceae</taxon>
        <taxon>Artomyces</taxon>
    </lineage>
</organism>
<keyword evidence="2" id="KW-1185">Reference proteome</keyword>
<proteinExistence type="predicted"/>
<evidence type="ECO:0000313" key="2">
    <source>
        <dbReference type="Proteomes" id="UP000814140"/>
    </source>
</evidence>
<name>A0ACB8SRY0_9AGAM</name>
<sequence>MRLFTLRTFFAASVIGSRSALALQYHGADISSVAVVEGNGITYKDINGATGKLENILKNHGMNTARVRLWTSGTYSTSYGLALAKRIKAAGLTLIVDLHFSDTWADPGHQSIPSGWGTTVSQLNTAMYDYLNTVQAFNNQGTPIDILQLGNEINNGLLWPVGHSSTSGGWSASSQFLHSARQGSRDAGFNGKVMIHLADGWSSSEQSTFWNNILIPGAFSTSDFDIQGVSFYPFYGTSATTSNLQSSLTALVNKFGKEVMVAETDWPAVSCSTALSASYPDTPAGQAQWQAAITSVLSSLPNGKGVGTLYWEPAWIGNANLGSSCSDNLLVDSSGEARSSIK</sequence>